<dbReference type="EMBL" id="JANJYJ010000007">
    <property type="protein sequence ID" value="KAK3199997.1"/>
    <property type="molecule type" value="Genomic_DNA"/>
</dbReference>
<name>A0AAE0A466_9ROSI</name>
<dbReference type="InterPro" id="IPR005162">
    <property type="entry name" value="Retrotrans_gag_dom"/>
</dbReference>
<sequence length="108" mass="12290">MVHLNSVKQTDSETIMDYMKRFNEGARQVQDFNKIGVVMAFTQGLRQGPLSWPLSKRGPSSYRKLMERAEKYATAEDINHSKTQITPPESSGLSRKWSKSNNDKGNEP</sequence>
<dbReference type="AlphaFoldDB" id="A0AAE0A466"/>
<keyword evidence="4" id="KW-1185">Reference proteome</keyword>
<organism evidence="3 4">
    <name type="scientific">Dipteronia sinensis</name>
    <dbReference type="NCBI Taxonomy" id="43782"/>
    <lineage>
        <taxon>Eukaryota</taxon>
        <taxon>Viridiplantae</taxon>
        <taxon>Streptophyta</taxon>
        <taxon>Embryophyta</taxon>
        <taxon>Tracheophyta</taxon>
        <taxon>Spermatophyta</taxon>
        <taxon>Magnoliopsida</taxon>
        <taxon>eudicotyledons</taxon>
        <taxon>Gunneridae</taxon>
        <taxon>Pentapetalae</taxon>
        <taxon>rosids</taxon>
        <taxon>malvids</taxon>
        <taxon>Sapindales</taxon>
        <taxon>Sapindaceae</taxon>
        <taxon>Hippocastanoideae</taxon>
        <taxon>Acereae</taxon>
        <taxon>Dipteronia</taxon>
    </lineage>
</organism>
<evidence type="ECO:0000259" key="2">
    <source>
        <dbReference type="Pfam" id="PF03732"/>
    </source>
</evidence>
<feature type="compositionally biased region" description="Polar residues" evidence="1">
    <location>
        <begin position="81"/>
        <end position="93"/>
    </location>
</feature>
<reference evidence="3" key="1">
    <citation type="journal article" date="2023" name="Plant J.">
        <title>Genome sequences and population genomics provide insights into the demographic history, inbreeding, and mutation load of two 'living fossil' tree species of Dipteronia.</title>
        <authorList>
            <person name="Feng Y."/>
            <person name="Comes H.P."/>
            <person name="Chen J."/>
            <person name="Zhu S."/>
            <person name="Lu R."/>
            <person name="Zhang X."/>
            <person name="Li P."/>
            <person name="Qiu J."/>
            <person name="Olsen K.M."/>
            <person name="Qiu Y."/>
        </authorList>
    </citation>
    <scope>NUCLEOTIDE SEQUENCE</scope>
    <source>
        <strain evidence="3">NBL</strain>
    </source>
</reference>
<dbReference type="Pfam" id="PF03732">
    <property type="entry name" value="Retrotrans_gag"/>
    <property type="match status" value="1"/>
</dbReference>
<dbReference type="Proteomes" id="UP001281410">
    <property type="component" value="Unassembled WGS sequence"/>
</dbReference>
<feature type="region of interest" description="Disordered" evidence="1">
    <location>
        <begin position="73"/>
        <end position="108"/>
    </location>
</feature>
<gene>
    <name evidence="3" type="ORF">Dsin_023412</name>
</gene>
<evidence type="ECO:0000313" key="3">
    <source>
        <dbReference type="EMBL" id="KAK3199997.1"/>
    </source>
</evidence>
<comment type="caution">
    <text evidence="3">The sequence shown here is derived from an EMBL/GenBank/DDBJ whole genome shotgun (WGS) entry which is preliminary data.</text>
</comment>
<evidence type="ECO:0000313" key="4">
    <source>
        <dbReference type="Proteomes" id="UP001281410"/>
    </source>
</evidence>
<feature type="domain" description="Retrotransposon gag" evidence="2">
    <location>
        <begin position="3"/>
        <end position="47"/>
    </location>
</feature>
<proteinExistence type="predicted"/>
<evidence type="ECO:0000256" key="1">
    <source>
        <dbReference type="SAM" id="MobiDB-lite"/>
    </source>
</evidence>
<protein>
    <recommendedName>
        <fullName evidence="2">Retrotransposon gag domain-containing protein</fullName>
    </recommendedName>
</protein>
<accession>A0AAE0A466</accession>